<dbReference type="Pfam" id="PF13577">
    <property type="entry name" value="SnoaL_4"/>
    <property type="match status" value="1"/>
</dbReference>
<dbReference type="EMBL" id="QMEY01000005">
    <property type="protein sequence ID" value="RBQ19194.1"/>
    <property type="molecule type" value="Genomic_DNA"/>
</dbReference>
<dbReference type="InterPro" id="IPR037401">
    <property type="entry name" value="SnoaL-like"/>
</dbReference>
<evidence type="ECO:0000313" key="3">
    <source>
        <dbReference type="EMBL" id="RBQ19194.1"/>
    </source>
</evidence>
<name>A0A366M0U9_9ACTN</name>
<proteinExistence type="predicted"/>
<sequence length="347" mass="38505">MVTLSKSSMKATRRTTSAAQRRGYTTSESGWADVVSVVTRHSWSAGNERRDGTARTAAAASPGVSGGSGGAWTDRSAVELSVRSRRCVKAEPPLGTDRSEVFGRGFRNAGNLPRRPPPAPSAPDREGGGRPFGCTTEQGGNPCGHHTRLRPLACHRPRRARAEIGSVPRLGGIDPKGSRMSDDVDTAGTLKQLTKRVAELEAVRDLTSLRAEFHRTLNNQEWDALAALFTDEAHLDYGEYGQAHGSTEVRDYYSRLLEQIRDMRNASAISLKNFVHGHQVRVLDGETATGVCFFEEQIRFNKDSMAFSSIGQFSDEYVRRGDRWYFARVVLDHYWVVPDNDGWHWPW</sequence>
<dbReference type="Proteomes" id="UP000253303">
    <property type="component" value="Unassembled WGS sequence"/>
</dbReference>
<dbReference type="SUPFAM" id="SSF54427">
    <property type="entry name" value="NTF2-like"/>
    <property type="match status" value="1"/>
</dbReference>
<dbReference type="AlphaFoldDB" id="A0A366M0U9"/>
<gene>
    <name evidence="3" type="ORF">DP939_14700</name>
</gene>
<accession>A0A366M0U9</accession>
<protein>
    <recommendedName>
        <fullName evidence="2">SnoaL-like domain-containing protein</fullName>
    </recommendedName>
</protein>
<comment type="caution">
    <text evidence="3">The sequence shown here is derived from an EMBL/GenBank/DDBJ whole genome shotgun (WGS) entry which is preliminary data.</text>
</comment>
<dbReference type="Gene3D" id="3.10.450.50">
    <property type="match status" value="1"/>
</dbReference>
<feature type="region of interest" description="Disordered" evidence="1">
    <location>
        <begin position="91"/>
        <end position="140"/>
    </location>
</feature>
<feature type="compositionally biased region" description="Low complexity" evidence="1">
    <location>
        <begin position="54"/>
        <end position="63"/>
    </location>
</feature>
<keyword evidence="4" id="KW-1185">Reference proteome</keyword>
<dbReference type="InterPro" id="IPR032710">
    <property type="entry name" value="NTF2-like_dom_sf"/>
</dbReference>
<feature type="region of interest" description="Disordered" evidence="1">
    <location>
        <begin position="1"/>
        <end position="30"/>
    </location>
</feature>
<feature type="domain" description="SnoaL-like" evidence="2">
    <location>
        <begin position="199"/>
        <end position="329"/>
    </location>
</feature>
<evidence type="ECO:0000256" key="1">
    <source>
        <dbReference type="SAM" id="MobiDB-lite"/>
    </source>
</evidence>
<reference evidence="3 4" key="1">
    <citation type="submission" date="2018-06" db="EMBL/GenBank/DDBJ databases">
        <title>Sphaerisporangium craniellae sp. nov., isolated from a marine sponge in the South China Sea.</title>
        <authorList>
            <person name="Li L."/>
        </authorList>
    </citation>
    <scope>NUCLEOTIDE SEQUENCE [LARGE SCALE GENOMIC DNA]</scope>
    <source>
        <strain evidence="3 4">LHW63015</strain>
    </source>
</reference>
<evidence type="ECO:0000313" key="4">
    <source>
        <dbReference type="Proteomes" id="UP000253303"/>
    </source>
</evidence>
<feature type="region of interest" description="Disordered" evidence="1">
    <location>
        <begin position="42"/>
        <end position="72"/>
    </location>
</feature>
<feature type="compositionally biased region" description="Polar residues" evidence="1">
    <location>
        <begin position="1"/>
        <end position="10"/>
    </location>
</feature>
<evidence type="ECO:0000259" key="2">
    <source>
        <dbReference type="Pfam" id="PF13577"/>
    </source>
</evidence>
<organism evidence="3 4">
    <name type="scientific">Spongiactinospora rosea</name>
    <dbReference type="NCBI Taxonomy" id="2248750"/>
    <lineage>
        <taxon>Bacteria</taxon>
        <taxon>Bacillati</taxon>
        <taxon>Actinomycetota</taxon>
        <taxon>Actinomycetes</taxon>
        <taxon>Streptosporangiales</taxon>
        <taxon>Streptosporangiaceae</taxon>
        <taxon>Spongiactinospora</taxon>
    </lineage>
</organism>